<evidence type="ECO:0000256" key="6">
    <source>
        <dbReference type="ARBA" id="ARBA00023004"/>
    </source>
</evidence>
<organism evidence="10 11">
    <name type="scientific">Sphaerobacter thermophilus (strain ATCC 49802 / DSM 20745 / KCCM 41009 / NCIMB 13125 / S 6022)</name>
    <dbReference type="NCBI Taxonomy" id="479434"/>
    <lineage>
        <taxon>Bacteria</taxon>
        <taxon>Pseudomonadati</taxon>
        <taxon>Thermomicrobiota</taxon>
        <taxon>Thermomicrobia</taxon>
        <taxon>Sphaerobacterales</taxon>
        <taxon>Sphaerobacterineae</taxon>
        <taxon>Sphaerobacteraceae</taxon>
        <taxon>Sphaerobacter</taxon>
    </lineage>
</organism>
<evidence type="ECO:0000256" key="5">
    <source>
        <dbReference type="ARBA" id="ARBA00022840"/>
    </source>
</evidence>
<evidence type="ECO:0000256" key="7">
    <source>
        <dbReference type="ARBA" id="ARBA00023065"/>
    </source>
</evidence>
<dbReference type="InterPro" id="IPR017871">
    <property type="entry name" value="ABC_transporter-like_CS"/>
</dbReference>
<name>D1C9W3_SPHTD</name>
<feature type="domain" description="ABC transporter" evidence="9">
    <location>
        <begin position="5"/>
        <end position="240"/>
    </location>
</feature>
<dbReference type="GO" id="GO:0016887">
    <property type="term" value="F:ATP hydrolysis activity"/>
    <property type="evidence" value="ECO:0007669"/>
    <property type="project" value="InterPro"/>
</dbReference>
<dbReference type="PROSITE" id="PS50893">
    <property type="entry name" value="ABC_TRANSPORTER_2"/>
    <property type="match status" value="1"/>
</dbReference>
<keyword evidence="8" id="KW-0472">Membrane</keyword>
<dbReference type="SMART" id="SM00382">
    <property type="entry name" value="AAA"/>
    <property type="match status" value="1"/>
</dbReference>
<evidence type="ECO:0000313" key="10">
    <source>
        <dbReference type="EMBL" id="ACZ40606.1"/>
    </source>
</evidence>
<dbReference type="Gene3D" id="3.40.50.300">
    <property type="entry name" value="P-loop containing nucleotide triphosphate hydrolases"/>
    <property type="match status" value="1"/>
</dbReference>
<evidence type="ECO:0000259" key="9">
    <source>
        <dbReference type="PROSITE" id="PS50893"/>
    </source>
</evidence>
<dbReference type="eggNOG" id="COG3842">
    <property type="taxonomic scope" value="Bacteria"/>
</dbReference>
<dbReference type="GO" id="GO:0015697">
    <property type="term" value="P:quaternary ammonium group transport"/>
    <property type="evidence" value="ECO:0007669"/>
    <property type="project" value="UniProtKB-ARBA"/>
</dbReference>
<dbReference type="CDD" id="cd03259">
    <property type="entry name" value="ABC_Carb_Solutes_like"/>
    <property type="match status" value="1"/>
</dbReference>
<evidence type="ECO:0000256" key="4">
    <source>
        <dbReference type="ARBA" id="ARBA00022741"/>
    </source>
</evidence>
<keyword evidence="2" id="KW-1003">Cell membrane</keyword>
<dbReference type="InterPro" id="IPR015853">
    <property type="entry name" value="ABC_transpr_FbpC"/>
</dbReference>
<dbReference type="KEGG" id="sti:Sthe_3206"/>
<dbReference type="OrthoDB" id="9778160at2"/>
<dbReference type="PROSITE" id="PS00211">
    <property type="entry name" value="ABC_TRANSPORTER_1"/>
    <property type="match status" value="1"/>
</dbReference>
<dbReference type="InterPro" id="IPR013611">
    <property type="entry name" value="Transp-assoc_OB_typ2"/>
</dbReference>
<keyword evidence="4" id="KW-0547">Nucleotide-binding</keyword>
<evidence type="ECO:0000256" key="8">
    <source>
        <dbReference type="ARBA" id="ARBA00023136"/>
    </source>
</evidence>
<dbReference type="RefSeq" id="WP_012873641.1">
    <property type="nucleotide sequence ID" value="NC_013524.1"/>
</dbReference>
<keyword evidence="5" id="KW-0067">ATP-binding</keyword>
<keyword evidence="7" id="KW-0406">Ion transport</keyword>
<dbReference type="SUPFAM" id="SSF52540">
    <property type="entry name" value="P-loop containing nucleoside triphosphate hydrolases"/>
    <property type="match status" value="1"/>
</dbReference>
<dbReference type="GO" id="GO:0043190">
    <property type="term" value="C:ATP-binding cassette (ABC) transporter complex"/>
    <property type="evidence" value="ECO:0007669"/>
    <property type="project" value="InterPro"/>
</dbReference>
<evidence type="ECO:0000256" key="1">
    <source>
        <dbReference type="ARBA" id="ARBA00022448"/>
    </source>
</evidence>
<dbReference type="HOGENOM" id="CLU_000604_1_1_0"/>
<protein>
    <submittedName>
        <fullName evidence="10">ABC transporter related protein</fullName>
    </submittedName>
</protein>
<sequence length="357" mass="38314">MHAAIELTQVSKRFPGAAEPAVREVSVAIAPGEIVALLGPSGCGKTTTLRLIAGFERPDTGAIAIAGRCVADGNGTFVPPERRGVGMVFQDYALFPHLSVADNIAFGLGHLSSAERRSRVDDLLALTGLEGVAHRYPHQLSGGQQQRVAIARALAPRPHVLLLDEPFSNLDTELRTQMRAEVRALLKATETTAILVTHDQQEAMTVADRVAVMLQGRVEQIDTPDVVYHFPATRAVARFVGQGTFVPARVAGDVAESDLGRFGLENPAGPQLVELLIRPRDVSLEEDSEGIAVITSRTFNGAEYTYLVQLPCGVQLLSNQPSHVDLAPGTRVRVRCNRSRLAAYDADARIGLTAPRG</sequence>
<dbReference type="InterPro" id="IPR027417">
    <property type="entry name" value="P-loop_NTPase"/>
</dbReference>
<dbReference type="Pfam" id="PF00005">
    <property type="entry name" value="ABC_tran"/>
    <property type="match status" value="1"/>
</dbReference>
<dbReference type="InterPro" id="IPR008995">
    <property type="entry name" value="Mo/tungstate-bd_C_term_dom"/>
</dbReference>
<gene>
    <name evidence="10" type="ordered locus">Sthe_3206</name>
</gene>
<dbReference type="GO" id="GO:0005524">
    <property type="term" value="F:ATP binding"/>
    <property type="evidence" value="ECO:0007669"/>
    <property type="project" value="UniProtKB-KW"/>
</dbReference>
<dbReference type="AlphaFoldDB" id="D1C9W3"/>
<dbReference type="InterPro" id="IPR003439">
    <property type="entry name" value="ABC_transporter-like_ATP-bd"/>
</dbReference>
<dbReference type="Pfam" id="PF08402">
    <property type="entry name" value="TOBE_2"/>
    <property type="match status" value="1"/>
</dbReference>
<dbReference type="InterPro" id="IPR003593">
    <property type="entry name" value="AAA+_ATPase"/>
</dbReference>
<accession>D1C9W3</accession>
<evidence type="ECO:0000313" key="11">
    <source>
        <dbReference type="Proteomes" id="UP000002027"/>
    </source>
</evidence>
<reference evidence="10 11" key="2">
    <citation type="journal article" date="2010" name="Stand. Genomic Sci.">
        <title>Complete genome sequence of Desulfohalobium retbaense type strain (HR(100)).</title>
        <authorList>
            <person name="Spring S."/>
            <person name="Nolan M."/>
            <person name="Lapidus A."/>
            <person name="Glavina Del Rio T."/>
            <person name="Copeland A."/>
            <person name="Tice H."/>
            <person name="Cheng J.F."/>
            <person name="Lucas S."/>
            <person name="Land M."/>
            <person name="Chen F."/>
            <person name="Bruce D."/>
            <person name="Goodwin L."/>
            <person name="Pitluck S."/>
            <person name="Ivanova N."/>
            <person name="Mavromatis K."/>
            <person name="Mikhailova N."/>
            <person name="Pati A."/>
            <person name="Chen A."/>
            <person name="Palaniappan K."/>
            <person name="Hauser L."/>
            <person name="Chang Y.J."/>
            <person name="Jeffries C.D."/>
            <person name="Munk C."/>
            <person name="Kiss H."/>
            <person name="Chain P."/>
            <person name="Han C."/>
            <person name="Brettin T."/>
            <person name="Detter J.C."/>
            <person name="Schuler E."/>
            <person name="Goker M."/>
            <person name="Rohde M."/>
            <person name="Bristow J."/>
            <person name="Eisen J.A."/>
            <person name="Markowitz V."/>
            <person name="Hugenholtz P."/>
            <person name="Kyrpides N.C."/>
            <person name="Klenk H.P."/>
        </authorList>
    </citation>
    <scope>NUCLEOTIDE SEQUENCE [LARGE SCALE GENOMIC DNA]</scope>
    <source>
        <strain evidence="11">ATCC 49802 / DSM 20745 / S 6022</strain>
    </source>
</reference>
<dbReference type="EMBL" id="CP001824">
    <property type="protein sequence ID" value="ACZ40606.1"/>
    <property type="molecule type" value="Genomic_DNA"/>
</dbReference>
<evidence type="ECO:0000256" key="3">
    <source>
        <dbReference type="ARBA" id="ARBA00022496"/>
    </source>
</evidence>
<dbReference type="GO" id="GO:0015408">
    <property type="term" value="F:ABC-type ferric iron transporter activity"/>
    <property type="evidence" value="ECO:0007669"/>
    <property type="project" value="InterPro"/>
</dbReference>
<dbReference type="InterPro" id="IPR050093">
    <property type="entry name" value="ABC_SmlMolc_Importer"/>
</dbReference>
<proteinExistence type="predicted"/>
<dbReference type="FunFam" id="3.40.50.300:FF:000425">
    <property type="entry name" value="Probable ABC transporter, ATP-binding subunit"/>
    <property type="match status" value="1"/>
</dbReference>
<keyword evidence="11" id="KW-1185">Reference proteome</keyword>
<keyword evidence="6" id="KW-0408">Iron</keyword>
<dbReference type="PANTHER" id="PTHR42781:SF4">
    <property type="entry name" value="SPERMIDINE_PUTRESCINE IMPORT ATP-BINDING PROTEIN POTA"/>
    <property type="match status" value="1"/>
</dbReference>
<evidence type="ECO:0000256" key="2">
    <source>
        <dbReference type="ARBA" id="ARBA00022475"/>
    </source>
</evidence>
<dbReference type="STRING" id="479434.Sthe_3206"/>
<keyword evidence="1" id="KW-0813">Transport</keyword>
<dbReference type="PANTHER" id="PTHR42781">
    <property type="entry name" value="SPERMIDINE/PUTRESCINE IMPORT ATP-BINDING PROTEIN POTA"/>
    <property type="match status" value="1"/>
</dbReference>
<dbReference type="Proteomes" id="UP000002027">
    <property type="component" value="Chromosome 2"/>
</dbReference>
<keyword evidence="3" id="KW-0410">Iron transport</keyword>
<dbReference type="InParanoid" id="D1C9W3"/>
<dbReference type="SUPFAM" id="SSF50331">
    <property type="entry name" value="MOP-like"/>
    <property type="match status" value="1"/>
</dbReference>
<reference evidence="11" key="1">
    <citation type="submission" date="2009-11" db="EMBL/GenBank/DDBJ databases">
        <title>The complete chromosome 2 of Sphaerobacter thermophilus DSM 20745.</title>
        <authorList>
            <person name="Lucas S."/>
            <person name="Copeland A."/>
            <person name="Lapidus A."/>
            <person name="Glavina del Rio T."/>
            <person name="Dalin E."/>
            <person name="Tice H."/>
            <person name="Bruce D."/>
            <person name="Goodwin L."/>
            <person name="Pitluck S."/>
            <person name="Kyrpides N."/>
            <person name="Mavromatis K."/>
            <person name="Ivanova N."/>
            <person name="Mikhailova N."/>
            <person name="LaButti K.M."/>
            <person name="Clum A."/>
            <person name="Sun H.I."/>
            <person name="Brettin T."/>
            <person name="Detter J.C."/>
            <person name="Han C."/>
            <person name="Larimer F."/>
            <person name="Land M."/>
            <person name="Hauser L."/>
            <person name="Markowitz V."/>
            <person name="Cheng J.F."/>
            <person name="Hugenholtz P."/>
            <person name="Woyke T."/>
            <person name="Wu D."/>
            <person name="Steenblock K."/>
            <person name="Schneider S."/>
            <person name="Pukall R."/>
            <person name="Goeker M."/>
            <person name="Klenk H.P."/>
            <person name="Eisen J.A."/>
        </authorList>
    </citation>
    <scope>NUCLEOTIDE SEQUENCE [LARGE SCALE GENOMIC DNA]</scope>
    <source>
        <strain evidence="11">ATCC 49802 / DSM 20745 / S 6022</strain>
    </source>
</reference>